<gene>
    <name evidence="2" type="ORF">PsYK624_026320</name>
</gene>
<dbReference type="Proteomes" id="UP000703269">
    <property type="component" value="Unassembled WGS sequence"/>
</dbReference>
<proteinExistence type="predicted"/>
<dbReference type="AlphaFoldDB" id="A0A9P3G1T4"/>
<evidence type="ECO:0000313" key="3">
    <source>
        <dbReference type="Proteomes" id="UP000703269"/>
    </source>
</evidence>
<keyword evidence="1" id="KW-0808">Transferase</keyword>
<dbReference type="InterPro" id="IPR050317">
    <property type="entry name" value="Plant_Fungal_Acyltransferase"/>
</dbReference>
<dbReference type="GO" id="GO:0016747">
    <property type="term" value="F:acyltransferase activity, transferring groups other than amino-acyl groups"/>
    <property type="evidence" value="ECO:0007669"/>
    <property type="project" value="TreeGrafter"/>
</dbReference>
<dbReference type="OrthoDB" id="1862401at2759"/>
<keyword evidence="3" id="KW-1185">Reference proteome</keyword>
<protein>
    <recommendedName>
        <fullName evidence="4">Transferase</fullName>
    </recommendedName>
</protein>
<evidence type="ECO:0008006" key="4">
    <source>
        <dbReference type="Google" id="ProtNLM"/>
    </source>
</evidence>
<evidence type="ECO:0000313" key="2">
    <source>
        <dbReference type="EMBL" id="GJE86552.1"/>
    </source>
</evidence>
<accession>A0A9P3G1T4</accession>
<reference evidence="2 3" key="1">
    <citation type="submission" date="2021-08" db="EMBL/GenBank/DDBJ databases">
        <title>Draft Genome Sequence of Phanerochaete sordida strain YK-624.</title>
        <authorList>
            <person name="Mori T."/>
            <person name="Dohra H."/>
            <person name="Suzuki T."/>
            <person name="Kawagishi H."/>
            <person name="Hirai H."/>
        </authorList>
    </citation>
    <scope>NUCLEOTIDE SEQUENCE [LARGE SCALE GENOMIC DNA]</scope>
    <source>
        <strain evidence="2 3">YK-624</strain>
    </source>
</reference>
<comment type="caution">
    <text evidence="2">The sequence shown here is derived from an EMBL/GenBank/DDBJ whole genome shotgun (WGS) entry which is preliminary data.</text>
</comment>
<dbReference type="PANTHER" id="PTHR31642:SF310">
    <property type="entry name" value="FATTY ALCOHOL:CAFFEOYL-COA ACYLTRANSFERASE"/>
    <property type="match status" value="1"/>
</dbReference>
<dbReference type="SUPFAM" id="SSF52777">
    <property type="entry name" value="CoA-dependent acyltransferases"/>
    <property type="match status" value="1"/>
</dbReference>
<name>A0A9P3G1T4_9APHY</name>
<organism evidence="2 3">
    <name type="scientific">Phanerochaete sordida</name>
    <dbReference type="NCBI Taxonomy" id="48140"/>
    <lineage>
        <taxon>Eukaryota</taxon>
        <taxon>Fungi</taxon>
        <taxon>Dikarya</taxon>
        <taxon>Basidiomycota</taxon>
        <taxon>Agaricomycotina</taxon>
        <taxon>Agaricomycetes</taxon>
        <taxon>Polyporales</taxon>
        <taxon>Phanerochaetaceae</taxon>
        <taxon>Phanerochaete</taxon>
    </lineage>
</organism>
<dbReference type="Gene3D" id="3.30.559.10">
    <property type="entry name" value="Chloramphenicol acetyltransferase-like domain"/>
    <property type="match status" value="2"/>
</dbReference>
<dbReference type="PANTHER" id="PTHR31642">
    <property type="entry name" value="TRICHOTHECENE 3-O-ACETYLTRANSFERASE"/>
    <property type="match status" value="1"/>
</dbReference>
<dbReference type="InterPro" id="IPR023213">
    <property type="entry name" value="CAT-like_dom_sf"/>
</dbReference>
<dbReference type="EMBL" id="BPQB01000004">
    <property type="protein sequence ID" value="GJE86552.1"/>
    <property type="molecule type" value="Genomic_DNA"/>
</dbReference>
<dbReference type="Pfam" id="PF02458">
    <property type="entry name" value="Transferase"/>
    <property type="match status" value="1"/>
</dbReference>
<sequence length="385" mass="41997">MISLGNQGVPVTVIDSDAETEVPANTVVQNPFPFTQPVNCVKYLDFDSDEPLLKVTITRFTKTGSTSIGLCSSHLVGDGYAVLHFLRLLSQNYQGLAPLDPPLTFTTPPPHPFNPADHAAAPFVSHFQHLYPLRGVPPHLARGHTKSARVDLRLRAQQIAQLHAGVCAQRPDPPPRVSRQDTLAALLAHCISRADADAPPVEHISTFFMARGVAPRSTTAAGNALLLATTVPPADSSEATLLGTALRVRTALARCRDPAYAAAYDAASAPLAVRALNAELAQDFVQRPGRMAVNSTWRFDWTSAHFGWAGRTRFYHTVLDEPRFVKMFQPNPAPLPDGSWEVRSKDDVEIVFYIQKELRGAFVDLFAAQARELGMSGEVEWVPAQ</sequence>
<evidence type="ECO:0000256" key="1">
    <source>
        <dbReference type="ARBA" id="ARBA00022679"/>
    </source>
</evidence>